<name>A0AAD7HVV8_9AGAR</name>
<organism evidence="12 13">
    <name type="scientific">Mycena maculata</name>
    <dbReference type="NCBI Taxonomy" id="230809"/>
    <lineage>
        <taxon>Eukaryota</taxon>
        <taxon>Fungi</taxon>
        <taxon>Dikarya</taxon>
        <taxon>Basidiomycota</taxon>
        <taxon>Agaricomycotina</taxon>
        <taxon>Agaricomycetes</taxon>
        <taxon>Agaricomycetidae</taxon>
        <taxon>Agaricales</taxon>
        <taxon>Marasmiineae</taxon>
        <taxon>Mycenaceae</taxon>
        <taxon>Mycena</taxon>
    </lineage>
</organism>
<feature type="domain" description="Post-SET" evidence="11">
    <location>
        <begin position="543"/>
        <end position="559"/>
    </location>
</feature>
<dbReference type="PROSITE" id="PS50280">
    <property type="entry name" value="SET"/>
    <property type="match status" value="1"/>
</dbReference>
<feature type="compositionally biased region" description="Low complexity" evidence="8">
    <location>
        <begin position="211"/>
        <end position="232"/>
    </location>
</feature>
<evidence type="ECO:0000259" key="11">
    <source>
        <dbReference type="PROSITE" id="PS50868"/>
    </source>
</evidence>
<dbReference type="GO" id="GO:0005634">
    <property type="term" value="C:nucleus"/>
    <property type="evidence" value="ECO:0007669"/>
    <property type="project" value="InterPro"/>
</dbReference>
<evidence type="ECO:0000256" key="2">
    <source>
        <dbReference type="ARBA" id="ARBA00022454"/>
    </source>
</evidence>
<keyword evidence="13" id="KW-1185">Reference proteome</keyword>
<evidence type="ECO:0000256" key="7">
    <source>
        <dbReference type="ARBA" id="ARBA00022833"/>
    </source>
</evidence>
<feature type="region of interest" description="Disordered" evidence="8">
    <location>
        <begin position="102"/>
        <end position="140"/>
    </location>
</feature>
<keyword evidence="3" id="KW-0489">Methyltransferase</keyword>
<keyword evidence="4" id="KW-0808">Transferase</keyword>
<comment type="caution">
    <text evidence="12">The sequence shown here is derived from an EMBL/GenBank/DDBJ whole genome shotgun (WGS) entry which is preliminary data.</text>
</comment>
<dbReference type="PROSITE" id="PS50868">
    <property type="entry name" value="POST_SET"/>
    <property type="match status" value="1"/>
</dbReference>
<keyword evidence="5" id="KW-0949">S-adenosyl-L-methionine</keyword>
<sequence length="560" mass="61188">YKARELWERSPSPAEDWGSDAERDFDLEVVGEEVGYGEIKYAYPFVAWKDWQRADGSSTTWEGSDSTSVHLPTSAWEAKRIAALPNTPDIQLWGTTDIANTATRERKQGYKEATEQERAKATPSMSPQRAPPPRPVSPAISISSTESIEITDYKPALSVAKQTPAPRGLKRKASSPIAAPPPLMKRRLPGLREPPSAGGSSSISNIPVARATPVASSPISTASTSTSGTSSKPRQHSHTSVPRPSPFTTPSLSIESPHKPASTSSASCSRGPPTASTSRLTPPTHSSGPPLQDRAAEIAFVNDVDDEPVPSSVLGEFEYLEDAYKLSDTLGVAVDPCDCIPDCTKVELCGCQDKTTVSAYAYTDGLFNFTYGLHQVVVECNPYCVCSMDCPNRVTQRPRKIPIEVFKTPRCGWGARASVDVEKGRVLGVYTGPRMEAKELEGLANEYCFDLDYNEEDTDELYSVDSQKCGNWTRFINHSCAPNVRVQPVVYDTLPFQHMAFLAFITTEFIPARKEFTFDYDPEAQREFDLAAAEGGKSWKPDNATECVCGASSCRGWVRT</sequence>
<dbReference type="AlphaFoldDB" id="A0AAD7HVV8"/>
<dbReference type="GO" id="GO:0042054">
    <property type="term" value="F:histone methyltransferase activity"/>
    <property type="evidence" value="ECO:0007669"/>
    <property type="project" value="InterPro"/>
</dbReference>
<dbReference type="Pfam" id="PF05033">
    <property type="entry name" value="Pre-SET"/>
    <property type="match status" value="1"/>
</dbReference>
<dbReference type="GO" id="GO:0008270">
    <property type="term" value="F:zinc ion binding"/>
    <property type="evidence" value="ECO:0007669"/>
    <property type="project" value="InterPro"/>
</dbReference>
<evidence type="ECO:0000256" key="8">
    <source>
        <dbReference type="SAM" id="MobiDB-lite"/>
    </source>
</evidence>
<evidence type="ECO:0008006" key="14">
    <source>
        <dbReference type="Google" id="ProtNLM"/>
    </source>
</evidence>
<dbReference type="Gene3D" id="2.170.270.10">
    <property type="entry name" value="SET domain"/>
    <property type="match status" value="1"/>
</dbReference>
<evidence type="ECO:0000256" key="5">
    <source>
        <dbReference type="ARBA" id="ARBA00022691"/>
    </source>
</evidence>
<feature type="compositionally biased region" description="Polar residues" evidence="8">
    <location>
        <begin position="238"/>
        <end position="254"/>
    </location>
</feature>
<dbReference type="InterPro" id="IPR001214">
    <property type="entry name" value="SET_dom"/>
</dbReference>
<dbReference type="EMBL" id="JARJLG010000197">
    <property type="protein sequence ID" value="KAJ7729511.1"/>
    <property type="molecule type" value="Genomic_DNA"/>
</dbReference>
<evidence type="ECO:0000256" key="1">
    <source>
        <dbReference type="ARBA" id="ARBA00004286"/>
    </source>
</evidence>
<reference evidence="12" key="1">
    <citation type="submission" date="2023-03" db="EMBL/GenBank/DDBJ databases">
        <title>Massive genome expansion in bonnet fungi (Mycena s.s.) driven by repeated elements and novel gene families across ecological guilds.</title>
        <authorList>
            <consortium name="Lawrence Berkeley National Laboratory"/>
            <person name="Harder C.B."/>
            <person name="Miyauchi S."/>
            <person name="Viragh M."/>
            <person name="Kuo A."/>
            <person name="Thoen E."/>
            <person name="Andreopoulos B."/>
            <person name="Lu D."/>
            <person name="Skrede I."/>
            <person name="Drula E."/>
            <person name="Henrissat B."/>
            <person name="Morin E."/>
            <person name="Kohler A."/>
            <person name="Barry K."/>
            <person name="LaButti K."/>
            <person name="Morin E."/>
            <person name="Salamov A."/>
            <person name="Lipzen A."/>
            <person name="Mereny Z."/>
            <person name="Hegedus B."/>
            <person name="Baldrian P."/>
            <person name="Stursova M."/>
            <person name="Weitz H."/>
            <person name="Taylor A."/>
            <person name="Grigoriev I.V."/>
            <person name="Nagy L.G."/>
            <person name="Martin F."/>
            <person name="Kauserud H."/>
        </authorList>
    </citation>
    <scope>NUCLEOTIDE SEQUENCE</scope>
    <source>
        <strain evidence="12">CBHHK188m</strain>
    </source>
</reference>
<gene>
    <name evidence="12" type="ORF">DFH07DRAFT_756756</name>
</gene>
<dbReference type="PROSITE" id="PS50867">
    <property type="entry name" value="PRE_SET"/>
    <property type="match status" value="1"/>
</dbReference>
<keyword evidence="6" id="KW-0479">Metal-binding</keyword>
<evidence type="ECO:0000313" key="12">
    <source>
        <dbReference type="EMBL" id="KAJ7729511.1"/>
    </source>
</evidence>
<dbReference type="GO" id="GO:0032259">
    <property type="term" value="P:methylation"/>
    <property type="evidence" value="ECO:0007669"/>
    <property type="project" value="UniProtKB-KW"/>
</dbReference>
<dbReference type="Pfam" id="PF00856">
    <property type="entry name" value="SET"/>
    <property type="match status" value="1"/>
</dbReference>
<comment type="subcellular location">
    <subcellularLocation>
        <location evidence="1">Chromosome</location>
    </subcellularLocation>
</comment>
<feature type="non-terminal residue" evidence="12">
    <location>
        <position position="560"/>
    </location>
</feature>
<dbReference type="GO" id="GO:0005694">
    <property type="term" value="C:chromosome"/>
    <property type="evidence" value="ECO:0007669"/>
    <property type="project" value="UniProtKB-SubCell"/>
</dbReference>
<feature type="domain" description="Pre-SET" evidence="10">
    <location>
        <begin position="335"/>
        <end position="398"/>
    </location>
</feature>
<dbReference type="PANTHER" id="PTHR46223:SF3">
    <property type="entry name" value="HISTONE-LYSINE N-METHYLTRANSFERASE SET-23"/>
    <property type="match status" value="1"/>
</dbReference>
<feature type="domain" description="SET" evidence="9">
    <location>
        <begin position="401"/>
        <end position="521"/>
    </location>
</feature>
<dbReference type="InterPro" id="IPR046341">
    <property type="entry name" value="SET_dom_sf"/>
</dbReference>
<keyword evidence="2" id="KW-0158">Chromosome</keyword>
<dbReference type="PANTHER" id="PTHR46223">
    <property type="entry name" value="HISTONE-LYSINE N-METHYLTRANSFERASE SUV39H"/>
    <property type="match status" value="1"/>
</dbReference>
<evidence type="ECO:0000259" key="9">
    <source>
        <dbReference type="PROSITE" id="PS50280"/>
    </source>
</evidence>
<evidence type="ECO:0000256" key="3">
    <source>
        <dbReference type="ARBA" id="ARBA00022603"/>
    </source>
</evidence>
<keyword evidence="7" id="KW-0862">Zinc</keyword>
<dbReference type="SUPFAM" id="SSF82199">
    <property type="entry name" value="SET domain"/>
    <property type="match status" value="1"/>
</dbReference>
<evidence type="ECO:0000256" key="4">
    <source>
        <dbReference type="ARBA" id="ARBA00022679"/>
    </source>
</evidence>
<dbReference type="InterPro" id="IPR003616">
    <property type="entry name" value="Post-SET_dom"/>
</dbReference>
<proteinExistence type="predicted"/>
<evidence type="ECO:0000313" key="13">
    <source>
        <dbReference type="Proteomes" id="UP001215280"/>
    </source>
</evidence>
<dbReference type="InterPro" id="IPR050973">
    <property type="entry name" value="H3K9_Histone-Lys_N-MTase"/>
</dbReference>
<protein>
    <recommendedName>
        <fullName evidence="14">SET domain-containing protein</fullName>
    </recommendedName>
</protein>
<dbReference type="InterPro" id="IPR007728">
    <property type="entry name" value="Pre-SET_dom"/>
</dbReference>
<feature type="compositionally biased region" description="Basic and acidic residues" evidence="8">
    <location>
        <begin position="103"/>
        <end position="120"/>
    </location>
</feature>
<evidence type="ECO:0000256" key="6">
    <source>
        <dbReference type="ARBA" id="ARBA00022723"/>
    </source>
</evidence>
<dbReference type="SMART" id="SM00317">
    <property type="entry name" value="SET"/>
    <property type="match status" value="1"/>
</dbReference>
<dbReference type="Proteomes" id="UP001215280">
    <property type="component" value="Unassembled WGS sequence"/>
</dbReference>
<evidence type="ECO:0000259" key="10">
    <source>
        <dbReference type="PROSITE" id="PS50867"/>
    </source>
</evidence>
<feature type="region of interest" description="Disordered" evidence="8">
    <location>
        <begin position="159"/>
        <end position="291"/>
    </location>
</feature>
<accession>A0AAD7HVV8</accession>
<feature type="compositionally biased region" description="Polar residues" evidence="8">
    <location>
        <begin position="261"/>
        <end position="289"/>
    </location>
</feature>